<evidence type="ECO:0000313" key="3">
    <source>
        <dbReference type="EMBL" id="KAI8578611.1"/>
    </source>
</evidence>
<proteinExistence type="predicted"/>
<keyword evidence="4" id="KW-1185">Reference proteome</keyword>
<dbReference type="AlphaFoldDB" id="A0AAD5HDJ0"/>
<organism evidence="3 4">
    <name type="scientific">Umbelopsis ramanniana AG</name>
    <dbReference type="NCBI Taxonomy" id="1314678"/>
    <lineage>
        <taxon>Eukaryota</taxon>
        <taxon>Fungi</taxon>
        <taxon>Fungi incertae sedis</taxon>
        <taxon>Mucoromycota</taxon>
        <taxon>Mucoromycotina</taxon>
        <taxon>Umbelopsidomycetes</taxon>
        <taxon>Umbelopsidales</taxon>
        <taxon>Umbelopsidaceae</taxon>
        <taxon>Umbelopsis</taxon>
    </lineage>
</organism>
<feature type="domain" description="Yeast cell wall synthesis Kre9/Knh1-like N-terminal" evidence="2">
    <location>
        <begin position="25"/>
        <end position="109"/>
    </location>
</feature>
<dbReference type="GeneID" id="75918896"/>
<dbReference type="Proteomes" id="UP001206595">
    <property type="component" value="Unassembled WGS sequence"/>
</dbReference>
<comment type="caution">
    <text evidence="3">The sequence shown here is derived from an EMBL/GenBank/DDBJ whole genome shotgun (WGS) entry which is preliminary data.</text>
</comment>
<evidence type="ECO:0000256" key="1">
    <source>
        <dbReference type="ARBA" id="ARBA00022729"/>
    </source>
</evidence>
<dbReference type="Pfam" id="PF10342">
    <property type="entry name" value="Kre9_KNH"/>
    <property type="match status" value="1"/>
</dbReference>
<dbReference type="PANTHER" id="PTHR40633:SF1">
    <property type="entry name" value="GPI ANCHORED SERINE-THREONINE RICH PROTEIN (AFU_ORTHOLOGUE AFUA_1G03630)"/>
    <property type="match status" value="1"/>
</dbReference>
<name>A0AAD5HDJ0_UMBRA</name>
<dbReference type="InterPro" id="IPR018466">
    <property type="entry name" value="Kre9/Knh1-like_N"/>
</dbReference>
<dbReference type="RefSeq" id="XP_051443615.1">
    <property type="nucleotide sequence ID" value="XM_051593554.1"/>
</dbReference>
<reference evidence="3" key="1">
    <citation type="submission" date="2021-06" db="EMBL/GenBank/DDBJ databases">
        <authorList>
            <consortium name="DOE Joint Genome Institute"/>
            <person name="Mondo S.J."/>
            <person name="Amses K.R."/>
            <person name="Simmons D.R."/>
            <person name="Longcore J.E."/>
            <person name="Seto K."/>
            <person name="Alves G.H."/>
            <person name="Bonds A.E."/>
            <person name="Quandt C.A."/>
            <person name="Davis W.J."/>
            <person name="Chang Y."/>
            <person name="Letcher P.M."/>
            <person name="Powell M.J."/>
            <person name="Kuo A."/>
            <person name="Labutti K."/>
            <person name="Pangilinan J."/>
            <person name="Andreopoulos W."/>
            <person name="Tritt A."/>
            <person name="Riley R."/>
            <person name="Hundley H."/>
            <person name="Johnson J."/>
            <person name="Lipzen A."/>
            <person name="Barry K."/>
            <person name="Berbee M.L."/>
            <person name="Buchler N.E."/>
            <person name="Grigoriev I.V."/>
            <person name="Spatafora J.W."/>
            <person name="Stajich J.E."/>
            <person name="James T.Y."/>
        </authorList>
    </citation>
    <scope>NUCLEOTIDE SEQUENCE</scope>
    <source>
        <strain evidence="3">AG</strain>
    </source>
</reference>
<accession>A0AAD5HDJ0</accession>
<dbReference type="EMBL" id="MU620928">
    <property type="protein sequence ID" value="KAI8578611.1"/>
    <property type="molecule type" value="Genomic_DNA"/>
</dbReference>
<protein>
    <recommendedName>
        <fullName evidence="2">Yeast cell wall synthesis Kre9/Knh1-like N-terminal domain-containing protein</fullName>
    </recommendedName>
</protein>
<dbReference type="InterPro" id="IPR052982">
    <property type="entry name" value="SRP1/TIP1-like"/>
</dbReference>
<reference evidence="3" key="2">
    <citation type="journal article" date="2022" name="Proc. Natl. Acad. Sci. U.S.A.">
        <title>Diploid-dominant life cycles characterize the early evolution of Fungi.</title>
        <authorList>
            <person name="Amses K.R."/>
            <person name="Simmons D.R."/>
            <person name="Longcore J.E."/>
            <person name="Mondo S.J."/>
            <person name="Seto K."/>
            <person name="Jeronimo G.H."/>
            <person name="Bonds A.E."/>
            <person name="Quandt C.A."/>
            <person name="Davis W.J."/>
            <person name="Chang Y."/>
            <person name="Federici B.A."/>
            <person name="Kuo A."/>
            <person name="LaButti K."/>
            <person name="Pangilinan J."/>
            <person name="Andreopoulos W."/>
            <person name="Tritt A."/>
            <person name="Riley R."/>
            <person name="Hundley H."/>
            <person name="Johnson J."/>
            <person name="Lipzen A."/>
            <person name="Barry K."/>
            <person name="Lang B.F."/>
            <person name="Cuomo C.A."/>
            <person name="Buchler N.E."/>
            <person name="Grigoriev I.V."/>
            <person name="Spatafora J.W."/>
            <person name="Stajich J.E."/>
            <person name="James T.Y."/>
        </authorList>
    </citation>
    <scope>NUCLEOTIDE SEQUENCE</scope>
    <source>
        <strain evidence="3">AG</strain>
    </source>
</reference>
<keyword evidence="1" id="KW-0732">Signal</keyword>
<sequence>MDLYLSVPMLSSSSAQSFPVSITAPLYDTVFTAGGLTIVTWTEPRSPTISQITLTKGPIDKAQPILLVATDINSEDEKFTWRIPADFPTGDNYAFELGTAPNVTYTGYFIIKSISDRSTFLNTSYGASVANSLASATFQLPIGTFKLIIACASIAVSTAFLLL</sequence>
<gene>
    <name evidence="3" type="ORF">K450DRAFT_289175</name>
</gene>
<dbReference type="PANTHER" id="PTHR40633">
    <property type="entry name" value="MATRIX PROTEIN, PUTATIVE (AFU_ORTHOLOGUE AFUA_8G05410)-RELATED"/>
    <property type="match status" value="1"/>
</dbReference>
<feature type="non-terminal residue" evidence="3">
    <location>
        <position position="1"/>
    </location>
</feature>
<evidence type="ECO:0000259" key="2">
    <source>
        <dbReference type="Pfam" id="PF10342"/>
    </source>
</evidence>
<evidence type="ECO:0000313" key="4">
    <source>
        <dbReference type="Proteomes" id="UP001206595"/>
    </source>
</evidence>